<evidence type="ECO:0000313" key="3">
    <source>
        <dbReference type="EMBL" id="ACL30739.1"/>
    </source>
</evidence>
<evidence type="ECO:0008006" key="5">
    <source>
        <dbReference type="Google" id="ProtNLM"/>
    </source>
</evidence>
<organism evidence="3 4">
    <name type="scientific">Buchnera aphidicola subsp. Acyrthosiphon pisum (strain 5A)</name>
    <dbReference type="NCBI Taxonomy" id="563178"/>
    <lineage>
        <taxon>Bacteria</taxon>
        <taxon>Pseudomonadati</taxon>
        <taxon>Pseudomonadota</taxon>
        <taxon>Gammaproteobacteria</taxon>
        <taxon>Enterobacterales</taxon>
        <taxon>Erwiniaceae</taxon>
        <taxon>Buchnera</taxon>
    </lineage>
</organism>
<dbReference type="OrthoDB" id="9812890at2"/>
<evidence type="ECO:0000313" key="4">
    <source>
        <dbReference type="Proteomes" id="UP000006904"/>
    </source>
</evidence>
<reference evidence="3 4" key="1">
    <citation type="journal article" date="2009" name="Science">
        <title>The dynamics and time scale of ongoing genomic erosion in symbiotic bacteria.</title>
        <authorList>
            <person name="Moran N.A."/>
            <person name="McLaughlin H.J."/>
            <person name="Sorek R."/>
        </authorList>
    </citation>
    <scope>NUCLEOTIDE SEQUENCE [LARGE SCALE GENOMIC DNA]</scope>
    <source>
        <strain evidence="3 4">5A</strain>
    </source>
</reference>
<dbReference type="InterPro" id="IPR036065">
    <property type="entry name" value="BolA-like_sf"/>
</dbReference>
<dbReference type="PANTHER" id="PTHR46229">
    <property type="entry name" value="BOLA TRANSCRIPTION REGULATOR"/>
    <property type="match status" value="1"/>
</dbReference>
<comment type="similarity">
    <text evidence="1 2">Belongs to the BolA/IbaG family.</text>
</comment>
<dbReference type="Gene3D" id="3.30.300.90">
    <property type="entry name" value="BolA-like"/>
    <property type="match status" value="1"/>
</dbReference>
<evidence type="ECO:0000256" key="2">
    <source>
        <dbReference type="RuleBase" id="RU003860"/>
    </source>
</evidence>
<dbReference type="InterPro" id="IPR050961">
    <property type="entry name" value="BolA/IbaG_stress_morph_reg"/>
</dbReference>
<name>A0A7U3YAI1_BUCA5</name>
<dbReference type="PIRSF" id="PIRSF003113">
    <property type="entry name" value="BolA"/>
    <property type="match status" value="1"/>
</dbReference>
<dbReference type="PANTHER" id="PTHR46229:SF4">
    <property type="entry name" value="ACID STRESS PROTEIN IBAG"/>
    <property type="match status" value="1"/>
</dbReference>
<sequence length="80" mass="9299">MDNQEIKLLLIKKLNLEQANITGDSNHIKIIAIGNIFKNVSQVKRQQIIYAPLIDMIKEKHIHAVSIMSYTPEEWEKTKK</sequence>
<dbReference type="SUPFAM" id="SSF82657">
    <property type="entry name" value="BolA-like"/>
    <property type="match status" value="1"/>
</dbReference>
<evidence type="ECO:0000256" key="1">
    <source>
        <dbReference type="ARBA" id="ARBA00005578"/>
    </source>
</evidence>
<dbReference type="SMR" id="A0A7U3YAI1"/>
<dbReference type="Pfam" id="PF01722">
    <property type="entry name" value="BolA"/>
    <property type="match status" value="1"/>
</dbReference>
<protein>
    <recommendedName>
        <fullName evidence="5">BolA family transcriptional regulator</fullName>
    </recommendedName>
</protein>
<dbReference type="EMBL" id="CP001161">
    <property type="protein sequence ID" value="ACL30739.1"/>
    <property type="molecule type" value="Genomic_DNA"/>
</dbReference>
<dbReference type="Proteomes" id="UP000006904">
    <property type="component" value="Chromosome"/>
</dbReference>
<dbReference type="RefSeq" id="WP_009874342.1">
    <property type="nucleotide sequence ID" value="NC_011833.1"/>
</dbReference>
<accession>A0A7U3YAI1</accession>
<proteinExistence type="inferred from homology"/>
<dbReference type="KEGG" id="bap:BUAP5A_378"/>
<gene>
    <name evidence="3" type="primary">yrbA</name>
    <name evidence="3" type="ordered locus">BUAP5A_378</name>
</gene>
<dbReference type="InterPro" id="IPR002634">
    <property type="entry name" value="BolA"/>
</dbReference>
<dbReference type="AlphaFoldDB" id="A0A7U3YAI1"/>